<gene>
    <name evidence="1" type="ORF">UFOPK3684_00500</name>
</gene>
<evidence type="ECO:0000313" key="1">
    <source>
        <dbReference type="EMBL" id="CAB4922871.1"/>
    </source>
</evidence>
<sequence>MQILLLDGLVSNQKLVATPLLDEKSLGRGVVLLVELAA</sequence>
<accession>A0A6J7HPD1</accession>
<name>A0A6J7HPD1_9ZZZZ</name>
<proteinExistence type="predicted"/>
<reference evidence="1" key="1">
    <citation type="submission" date="2020-05" db="EMBL/GenBank/DDBJ databases">
        <authorList>
            <person name="Chiriac C."/>
            <person name="Salcher M."/>
            <person name="Ghai R."/>
            <person name="Kavagutti S V."/>
        </authorList>
    </citation>
    <scope>NUCLEOTIDE SEQUENCE</scope>
</reference>
<organism evidence="1">
    <name type="scientific">freshwater metagenome</name>
    <dbReference type="NCBI Taxonomy" id="449393"/>
    <lineage>
        <taxon>unclassified sequences</taxon>
        <taxon>metagenomes</taxon>
        <taxon>ecological metagenomes</taxon>
    </lineage>
</organism>
<dbReference type="AlphaFoldDB" id="A0A6J7HPD1"/>
<dbReference type="EMBL" id="CAFBMZ010000025">
    <property type="protein sequence ID" value="CAB4922871.1"/>
    <property type="molecule type" value="Genomic_DNA"/>
</dbReference>
<protein>
    <submittedName>
        <fullName evidence="1">Unannotated protein</fullName>
    </submittedName>
</protein>